<dbReference type="PROSITE" id="PS51257">
    <property type="entry name" value="PROKAR_LIPOPROTEIN"/>
    <property type="match status" value="1"/>
</dbReference>
<comment type="caution">
    <text evidence="1">The sequence shown here is derived from an EMBL/GenBank/DDBJ whole genome shotgun (WGS) entry which is preliminary data.</text>
</comment>
<keyword evidence="2" id="KW-1185">Reference proteome</keyword>
<dbReference type="Pfam" id="PF13970">
    <property type="entry name" value="DUF4221"/>
    <property type="match status" value="1"/>
</dbReference>
<dbReference type="SUPFAM" id="SSF82171">
    <property type="entry name" value="DPP6 N-terminal domain-like"/>
    <property type="match status" value="1"/>
</dbReference>
<protein>
    <submittedName>
        <fullName evidence="1">DUF4221 domain-containing protein</fullName>
    </submittedName>
</protein>
<accession>A0ABS9VDE9</accession>
<evidence type="ECO:0000313" key="2">
    <source>
        <dbReference type="Proteomes" id="UP001165430"/>
    </source>
</evidence>
<organism evidence="1 2">
    <name type="scientific">Belliella alkalica</name>
    <dbReference type="NCBI Taxonomy" id="1730871"/>
    <lineage>
        <taxon>Bacteria</taxon>
        <taxon>Pseudomonadati</taxon>
        <taxon>Bacteroidota</taxon>
        <taxon>Cytophagia</taxon>
        <taxon>Cytophagales</taxon>
        <taxon>Cyclobacteriaceae</taxon>
        <taxon>Belliella</taxon>
    </lineage>
</organism>
<dbReference type="EMBL" id="JAKZGO010000008">
    <property type="protein sequence ID" value="MCH7414075.1"/>
    <property type="molecule type" value="Genomic_DNA"/>
</dbReference>
<proteinExistence type="predicted"/>
<evidence type="ECO:0000313" key="1">
    <source>
        <dbReference type="EMBL" id="MCH7414075.1"/>
    </source>
</evidence>
<name>A0ABS9VDE9_9BACT</name>
<dbReference type="InterPro" id="IPR025316">
    <property type="entry name" value="DUF4221"/>
</dbReference>
<dbReference type="Proteomes" id="UP001165430">
    <property type="component" value="Unassembled WGS sequence"/>
</dbReference>
<gene>
    <name evidence="1" type="ORF">MM213_11290</name>
</gene>
<dbReference type="RefSeq" id="WP_241412349.1">
    <property type="nucleotide sequence ID" value="NZ_JAKZGO010000008.1"/>
</dbReference>
<sequence length="375" mass="43009">MKHLILSIFVLLLFSCSESREKQSGEDYSDFSISMDTVIVDSGEDILMAATNPFGHSSNSDNSSLIFYEGKSAELEIVDLKNLQLLEKKTFEKEGPNGIGQNVYQARWINDNLIAFSDWNKITLADFDGNVQQRIDLSEDWVKAGLGVTDFLSMMGFSNDGKLMYCSITNFSKINSNIVQVDIENKTTKFIELPEFEKRENFRVSFKNENGGTSMNSPNLSMDKNYDKVIFWTNVINNVYVYDPKTDSLRFEMITNNIFPNEKMGTYVNDVTSNEARAEEINKINQEISFSSLLWDDKNNVYYRFAHQQLPKIADEPTKYKTYISIIDESYNVVGEKEITDIIPLVPNAKFVRDGKIYLFLNVDDELGYVRLKIN</sequence>
<reference evidence="1" key="1">
    <citation type="submission" date="2022-03" db="EMBL/GenBank/DDBJ databases">
        <title>De novo assembled genomes of Belliella spp. (Cyclobacteriaceae) strains.</title>
        <authorList>
            <person name="Szabo A."/>
            <person name="Korponai K."/>
            <person name="Felfoldi T."/>
        </authorList>
    </citation>
    <scope>NUCLEOTIDE SEQUENCE</scope>
    <source>
        <strain evidence="1">DSM 111903</strain>
    </source>
</reference>